<evidence type="ECO:0000256" key="1">
    <source>
        <dbReference type="SAM" id="MobiDB-lite"/>
    </source>
</evidence>
<feature type="region of interest" description="Disordered" evidence="1">
    <location>
        <begin position="362"/>
        <end position="388"/>
    </location>
</feature>
<dbReference type="Proteomes" id="UP000075714">
    <property type="component" value="Unassembled WGS sequence"/>
</dbReference>
<evidence type="ECO:0000313" key="3">
    <source>
        <dbReference type="Proteomes" id="UP000075714"/>
    </source>
</evidence>
<comment type="caution">
    <text evidence="2">The sequence shown here is derived from an EMBL/GenBank/DDBJ whole genome shotgun (WGS) entry which is preliminary data.</text>
</comment>
<keyword evidence="3" id="KW-1185">Reference proteome</keyword>
<dbReference type="AlphaFoldDB" id="A0A150GBB7"/>
<sequence>MPRTLAEEIDALQTKLATPRYAPLTPVEKQSLRQTLLAKQAADKTRLDARLALPAPQAGSSAAAQASRQNYDLQLQQIESQHDIEMLALDEACPGWMELQQRLYNYTNAMQQLLKLDDLQAAEDAAVFEAERREMAQPANVTAAPAAAAAPEVATEAARLALALRDGLPAAAPPLVRDHPRPVDDTMLVPAKVARPTIDRSALNSGNPARSSSALTANPLLRMLNNDATYVDMADKLPFMKEVAGALDVHSMTTNQQRFRQQAEALVREKQTQAALLDKAASGVEDPQLRAALYEASAASWRETAEVQDTHLRFSKASTVLPDWKETATVMTKGTQQEQDLVLAWANLSEKARAGLVRSAGANVGGQPAGQHMPQPPRNAAAGAGAAAANPNRVPLGGGGAGAAGAGMGAGCFFCYRNHSWRACMDFNRLAGTDPRLHQHLTHLYMRRGGQQA</sequence>
<evidence type="ECO:0000313" key="2">
    <source>
        <dbReference type="EMBL" id="KXZ47147.1"/>
    </source>
</evidence>
<protein>
    <submittedName>
        <fullName evidence="2">Uncharacterized protein</fullName>
    </submittedName>
</protein>
<dbReference type="EMBL" id="LSYV01000038">
    <property type="protein sequence ID" value="KXZ47147.1"/>
    <property type="molecule type" value="Genomic_DNA"/>
</dbReference>
<name>A0A150GBB7_GONPE</name>
<gene>
    <name evidence="2" type="ORF">GPECTOR_37g153</name>
</gene>
<reference evidence="3" key="1">
    <citation type="journal article" date="2016" name="Nat. Commun.">
        <title>The Gonium pectorale genome demonstrates co-option of cell cycle regulation during the evolution of multicellularity.</title>
        <authorList>
            <person name="Hanschen E.R."/>
            <person name="Marriage T.N."/>
            <person name="Ferris P.J."/>
            <person name="Hamaji T."/>
            <person name="Toyoda A."/>
            <person name="Fujiyama A."/>
            <person name="Neme R."/>
            <person name="Noguchi H."/>
            <person name="Minakuchi Y."/>
            <person name="Suzuki M."/>
            <person name="Kawai-Toyooka H."/>
            <person name="Smith D.R."/>
            <person name="Sparks H."/>
            <person name="Anderson J."/>
            <person name="Bakaric R."/>
            <person name="Luria V."/>
            <person name="Karger A."/>
            <person name="Kirschner M.W."/>
            <person name="Durand P.M."/>
            <person name="Michod R.E."/>
            <person name="Nozaki H."/>
            <person name="Olson B.J."/>
        </authorList>
    </citation>
    <scope>NUCLEOTIDE SEQUENCE [LARGE SCALE GENOMIC DNA]</scope>
    <source>
        <strain evidence="3">NIES-2863</strain>
    </source>
</reference>
<accession>A0A150GBB7</accession>
<proteinExistence type="predicted"/>
<organism evidence="2 3">
    <name type="scientific">Gonium pectorale</name>
    <name type="common">Green alga</name>
    <dbReference type="NCBI Taxonomy" id="33097"/>
    <lineage>
        <taxon>Eukaryota</taxon>
        <taxon>Viridiplantae</taxon>
        <taxon>Chlorophyta</taxon>
        <taxon>core chlorophytes</taxon>
        <taxon>Chlorophyceae</taxon>
        <taxon>CS clade</taxon>
        <taxon>Chlamydomonadales</taxon>
        <taxon>Volvocaceae</taxon>
        <taxon>Gonium</taxon>
    </lineage>
</organism>